<dbReference type="PANTHER" id="PTHR23169">
    <property type="entry name" value="ENVOPLAKIN"/>
    <property type="match status" value="1"/>
</dbReference>
<gene>
    <name evidence="2" type="ORF">HPBE_LOCUS6870</name>
</gene>
<dbReference type="Pfam" id="PF00435">
    <property type="entry name" value="Spectrin"/>
    <property type="match status" value="1"/>
</dbReference>
<proteinExistence type="predicted"/>
<keyword evidence="1" id="KW-0175">Coiled coil</keyword>
<dbReference type="WBParaSite" id="HPBE_0000686901-mRNA-1">
    <property type="protein sequence ID" value="HPBE_0000686901-mRNA-1"/>
    <property type="gene ID" value="HPBE_0000686901"/>
</dbReference>
<feature type="coiled-coil region" evidence="1">
    <location>
        <begin position="216"/>
        <end position="340"/>
    </location>
</feature>
<feature type="coiled-coil region" evidence="1">
    <location>
        <begin position="517"/>
        <end position="544"/>
    </location>
</feature>
<dbReference type="GO" id="GO:0016020">
    <property type="term" value="C:membrane"/>
    <property type="evidence" value="ECO:0007669"/>
    <property type="project" value="TreeGrafter"/>
</dbReference>
<evidence type="ECO:0000313" key="3">
    <source>
        <dbReference type="Proteomes" id="UP000050761"/>
    </source>
</evidence>
<dbReference type="CDD" id="cd00176">
    <property type="entry name" value="SPEC"/>
    <property type="match status" value="1"/>
</dbReference>
<dbReference type="InterPro" id="IPR018159">
    <property type="entry name" value="Spectrin/alpha-actinin"/>
</dbReference>
<organism evidence="2">
    <name type="scientific">Heligmosomoides polygyrus</name>
    <name type="common">Parasitic roundworm</name>
    <dbReference type="NCBI Taxonomy" id="6339"/>
    <lineage>
        <taxon>Eukaryota</taxon>
        <taxon>Metazoa</taxon>
        <taxon>Ecdysozoa</taxon>
        <taxon>Nematoda</taxon>
        <taxon>Chromadorea</taxon>
        <taxon>Rhabditida</taxon>
        <taxon>Rhabditina</taxon>
        <taxon>Rhabditomorpha</taxon>
        <taxon>Strongyloidea</taxon>
        <taxon>Heligmosomidae</taxon>
        <taxon>Heligmosomoides</taxon>
    </lineage>
</organism>
<dbReference type="InterPro" id="IPR043197">
    <property type="entry name" value="Plakin"/>
</dbReference>
<dbReference type="GO" id="GO:0031122">
    <property type="term" value="P:cytoplasmic microtubule organization"/>
    <property type="evidence" value="ECO:0007669"/>
    <property type="project" value="TreeGrafter"/>
</dbReference>
<dbReference type="PANTHER" id="PTHR23169:SF23">
    <property type="entry name" value="SHORT STOP, ISOFORM H"/>
    <property type="match status" value="1"/>
</dbReference>
<reference evidence="4" key="2">
    <citation type="submission" date="2019-09" db="UniProtKB">
        <authorList>
            <consortium name="WormBaseParasite"/>
        </authorList>
    </citation>
    <scope>IDENTIFICATION</scope>
</reference>
<dbReference type="SUPFAM" id="SSF46966">
    <property type="entry name" value="Spectrin repeat"/>
    <property type="match status" value="4"/>
</dbReference>
<dbReference type="OrthoDB" id="2250192at2759"/>
<dbReference type="GO" id="GO:0005737">
    <property type="term" value="C:cytoplasm"/>
    <property type="evidence" value="ECO:0007669"/>
    <property type="project" value="TreeGrafter"/>
</dbReference>
<evidence type="ECO:0000313" key="2">
    <source>
        <dbReference type="EMBL" id="VDO70040.1"/>
    </source>
</evidence>
<dbReference type="GO" id="GO:0045104">
    <property type="term" value="P:intermediate filament cytoskeleton organization"/>
    <property type="evidence" value="ECO:0007669"/>
    <property type="project" value="InterPro"/>
</dbReference>
<dbReference type="InterPro" id="IPR002017">
    <property type="entry name" value="Spectrin_repeat"/>
</dbReference>
<evidence type="ECO:0000256" key="1">
    <source>
        <dbReference type="SAM" id="Coils"/>
    </source>
</evidence>
<dbReference type="Gene3D" id="1.20.58.60">
    <property type="match status" value="4"/>
</dbReference>
<protein>
    <submittedName>
        <fullName evidence="4">Dystonin</fullName>
    </submittedName>
</protein>
<sequence length="1008" mass="111801">MVTERLKKRPDEELQMKMQYLSNNWNSTVSTVKDKRAMIAKVLDLVKQFDALENSLRDGLKKDEDEVLSGSVGYPDIGLAGRINASAPGPEANKFLRSAENFTNDCGALGKRINLAIEAAQRKGDLAEKFNRLVDEARHVVDGEKDALNSGSAELISVERVAGKMAEVNGFWGRTQRELSVCCDELKKTSPPAKAQTIDDTVAALVEDFAALISQLQGLEAALSAKKEDMEKLSGKSALVKSEANALLMELGDLEPVARSIAELHAQQEQIKTIEQQLAANEQQLEAVAAAWEQGLADGVISRAQMENNQALVEDVKKLIEKSRKKLAQREKNVEQAIGEVEAVHRNATDLIAELNTLGDSEALKAVVAITDPTKQAEKLKALKDGLKAVGTKVDDFVSECKLLIRTGGPEADTSELDNAMKEVCDTFSAVSSTIAEKERESDAAVQQLGRYEDAYKSLLNWIEETEELMENQRPPAADARVAKAQLHAYDVLLKHIEDKDFNVKGFSSLIGKLVGMTTVEDEVKSLKQREEEINKRYNELVAAAHDRQRRLIEAVDLAEQLSEGVIPVEAWLAEKRLNALGKIPTNVEKMEEQLREQRDLDEEVDQKAEDVDRALAIVPMLSALVSVEDANSLEAQANQITSRYETIAHRVHVTKDLLQDMAVTVNDLFADLDSLEVWLGQMEHKMDEIKEIAIAPDDLDEQSNIVGLCRQATGDEALALQSRMEQLRKRYGDIMLVADEKLVLLAKAIPLSERFHEGFEAVMEWVEAIEDDLVQLDSADLETQTQVVFSMEEGVSHWRPEVDDLIAVSSQLQALSSQDQAEELFQSTAEMNRRVNQIADKVARRAERLDLADRQSRAVFDELSFLLEWLGDARDRVVAAGPPSIDPDFARTQLRNQIVMNEDVAANKAKKVCRELGGEGGESGSALAEQCDHAKDLVDEVSALCLDRTEVIERALALLQHLTIEFDRLIGWLDQVDDELRSAPELTTATPPNQLRKQREHNAVLIA</sequence>
<accession>A0A3P7X7V9</accession>
<dbReference type="GO" id="GO:0042060">
    <property type="term" value="P:wound healing"/>
    <property type="evidence" value="ECO:0007669"/>
    <property type="project" value="TreeGrafter"/>
</dbReference>
<dbReference type="GO" id="GO:0005198">
    <property type="term" value="F:structural molecule activity"/>
    <property type="evidence" value="ECO:0007669"/>
    <property type="project" value="TreeGrafter"/>
</dbReference>
<name>A0A3P7X7V9_HELPZ</name>
<dbReference type="Proteomes" id="UP000050761">
    <property type="component" value="Unassembled WGS sequence"/>
</dbReference>
<keyword evidence="3" id="KW-1185">Reference proteome</keyword>
<dbReference type="SMART" id="SM00150">
    <property type="entry name" value="SPEC"/>
    <property type="match status" value="6"/>
</dbReference>
<dbReference type="GO" id="GO:0005882">
    <property type="term" value="C:intermediate filament"/>
    <property type="evidence" value="ECO:0007669"/>
    <property type="project" value="TreeGrafter"/>
</dbReference>
<dbReference type="EMBL" id="UZAH01025759">
    <property type="protein sequence ID" value="VDO70040.1"/>
    <property type="molecule type" value="Genomic_DNA"/>
</dbReference>
<reference evidence="2 3" key="1">
    <citation type="submission" date="2018-11" db="EMBL/GenBank/DDBJ databases">
        <authorList>
            <consortium name="Pathogen Informatics"/>
        </authorList>
    </citation>
    <scope>NUCLEOTIDE SEQUENCE [LARGE SCALE GENOMIC DNA]</scope>
</reference>
<evidence type="ECO:0000313" key="4">
    <source>
        <dbReference type="WBParaSite" id="HPBE_0000686901-mRNA-1"/>
    </source>
</evidence>
<dbReference type="GO" id="GO:0030056">
    <property type="term" value="C:hemidesmosome"/>
    <property type="evidence" value="ECO:0007669"/>
    <property type="project" value="TreeGrafter"/>
</dbReference>
<dbReference type="AlphaFoldDB" id="A0A3P7X7V9"/>